<sequence>MSTSSVISTALCLYAPDIEALIQGCTIVVFAQTFVHPGKKFALYPSYFKTVQLPDEQYYRSSFLPFVQNIFPHSHGALLQPQQITLFPGDEQLQLPLLASENIQIKTWAKCELCQVLDGSKSLDILSKLTVWKKEAFEKILLRNQHIFFTYLRVYHLPQSQEMTATQEKLGKFISLSKSLTVSEMKPVLTDNNFAFRRKQLEQLEPPEHPELEQLQAELEYLKINSSAAKNLQQDIQEFLGWNSQQISQQPNPDLAWIGTIAKLGDRSIELDERKTNYRAGTDFENITRRSLDFLGFKVDTAHKGGAGGLDLFCSQPYPLVCECKAGKLIPSRTVEELIKLGGKHLGKDKFIDSAKLVIGPGKPSSDTLKSAQEWKVSIINAMTLQKLVELHAKYSGSINLFELKQYLEPGQIDVKLEEYIQKIEKEIELRSHIIQVLKNYLEQTKYERAGVEALHAAYVMSKPLQALESRDLHEILIELSSPLTGYLGRIKGEDWRRDRFYFLRDLPVS</sequence>
<gene>
    <name evidence="1" type="ORF">CK510_22035</name>
</gene>
<proteinExistence type="predicted"/>
<dbReference type="AlphaFoldDB" id="A0A2A2TDY3"/>
<dbReference type="InterPro" id="IPR014923">
    <property type="entry name" value="DUF1802"/>
</dbReference>
<evidence type="ECO:0000313" key="2">
    <source>
        <dbReference type="Proteomes" id="UP000218238"/>
    </source>
</evidence>
<dbReference type="RefSeq" id="WP_095723733.1">
    <property type="nucleotide sequence ID" value="NZ_NTFS01000306.1"/>
</dbReference>
<dbReference type="Pfam" id="PF08819">
    <property type="entry name" value="DUF1802"/>
    <property type="match status" value="2"/>
</dbReference>
<dbReference type="EMBL" id="NTFS01000306">
    <property type="protein sequence ID" value="PAX51942.1"/>
    <property type="molecule type" value="Genomic_DNA"/>
</dbReference>
<dbReference type="Proteomes" id="UP000218238">
    <property type="component" value="Unassembled WGS sequence"/>
</dbReference>
<keyword evidence="2" id="KW-1185">Reference proteome</keyword>
<evidence type="ECO:0000313" key="1">
    <source>
        <dbReference type="EMBL" id="PAX51942.1"/>
    </source>
</evidence>
<comment type="caution">
    <text evidence="1">The sequence shown here is derived from an EMBL/GenBank/DDBJ whole genome shotgun (WGS) entry which is preliminary data.</text>
</comment>
<dbReference type="OrthoDB" id="569417at2"/>
<protein>
    <submittedName>
        <fullName evidence="1">DUF1802 domain-containing protein</fullName>
    </submittedName>
</protein>
<name>A0A2A2TDY3_9CYAN</name>
<reference evidence="1 2" key="1">
    <citation type="submission" date="2017-08" db="EMBL/GenBank/DDBJ databases">
        <title>Draft genome sequence of filamentous cyanobacterium Calothrix elsteri CCALA 953.</title>
        <authorList>
            <person name="Gagunashvili A.N."/>
            <person name="Elster J."/>
            <person name="Andresson O.S."/>
        </authorList>
    </citation>
    <scope>NUCLEOTIDE SEQUENCE [LARGE SCALE GENOMIC DNA]</scope>
    <source>
        <strain evidence="1 2">CCALA 953</strain>
    </source>
</reference>
<accession>A0A2A2TDY3</accession>
<organism evidence="1 2">
    <name type="scientific">Brunnivagina elsteri CCALA 953</name>
    <dbReference type="NCBI Taxonomy" id="987040"/>
    <lineage>
        <taxon>Bacteria</taxon>
        <taxon>Bacillati</taxon>
        <taxon>Cyanobacteriota</taxon>
        <taxon>Cyanophyceae</taxon>
        <taxon>Nostocales</taxon>
        <taxon>Calotrichaceae</taxon>
        <taxon>Brunnivagina</taxon>
    </lineage>
</organism>